<feature type="transmembrane region" description="Helical" evidence="2">
    <location>
        <begin position="220"/>
        <end position="242"/>
    </location>
</feature>
<dbReference type="Pfam" id="PF00583">
    <property type="entry name" value="Acetyltransf_1"/>
    <property type="match status" value="1"/>
</dbReference>
<evidence type="ECO:0000256" key="1">
    <source>
        <dbReference type="SAM" id="MobiDB-lite"/>
    </source>
</evidence>
<name>A0ABR0DZC6_ZASCE</name>
<dbReference type="CDD" id="cd04301">
    <property type="entry name" value="NAT_SF"/>
    <property type="match status" value="1"/>
</dbReference>
<keyword evidence="2" id="KW-0472">Membrane</keyword>
<evidence type="ECO:0000313" key="4">
    <source>
        <dbReference type="EMBL" id="KAK4494291.1"/>
    </source>
</evidence>
<dbReference type="InterPro" id="IPR000182">
    <property type="entry name" value="GNAT_dom"/>
</dbReference>
<feature type="transmembrane region" description="Helical" evidence="2">
    <location>
        <begin position="193"/>
        <end position="214"/>
    </location>
</feature>
<dbReference type="EMBL" id="JAXOVC010000014">
    <property type="protein sequence ID" value="KAK4494291.1"/>
    <property type="molecule type" value="Genomic_DNA"/>
</dbReference>
<keyword evidence="2" id="KW-0812">Transmembrane</keyword>
<reference evidence="4 5" key="1">
    <citation type="journal article" date="2023" name="G3 (Bethesda)">
        <title>A chromosome-level genome assembly of Zasmidium syzygii isolated from banana leaves.</title>
        <authorList>
            <person name="van Westerhoven A.C."/>
            <person name="Mehrabi R."/>
            <person name="Talebi R."/>
            <person name="Steentjes M.B.F."/>
            <person name="Corcolon B."/>
            <person name="Chong P.A."/>
            <person name="Kema G.H.J."/>
            <person name="Seidl M.F."/>
        </authorList>
    </citation>
    <scope>NUCLEOTIDE SEQUENCE [LARGE SCALE GENOMIC DNA]</scope>
    <source>
        <strain evidence="4 5">P124</strain>
    </source>
</reference>
<keyword evidence="5" id="KW-1185">Reference proteome</keyword>
<organism evidence="4 5">
    <name type="scientific">Zasmidium cellare</name>
    <name type="common">Wine cellar mold</name>
    <name type="synonym">Racodium cellare</name>
    <dbReference type="NCBI Taxonomy" id="395010"/>
    <lineage>
        <taxon>Eukaryota</taxon>
        <taxon>Fungi</taxon>
        <taxon>Dikarya</taxon>
        <taxon>Ascomycota</taxon>
        <taxon>Pezizomycotina</taxon>
        <taxon>Dothideomycetes</taxon>
        <taxon>Dothideomycetidae</taxon>
        <taxon>Mycosphaerellales</taxon>
        <taxon>Mycosphaerellaceae</taxon>
        <taxon>Zasmidium</taxon>
    </lineage>
</organism>
<keyword evidence="2" id="KW-1133">Transmembrane helix</keyword>
<dbReference type="Proteomes" id="UP001305779">
    <property type="component" value="Unassembled WGS sequence"/>
</dbReference>
<dbReference type="Gene3D" id="3.40.630.30">
    <property type="match status" value="1"/>
</dbReference>
<accession>A0ABR0DZC6</accession>
<dbReference type="InterPro" id="IPR016181">
    <property type="entry name" value="Acyl_CoA_acyltransferase"/>
</dbReference>
<sequence length="379" mass="41897">MGRFQPKAHFLDVHLANGGHHSTTLTTTTTTTTTTTSAPIYSSYFSGAIKPGITHLRLSPPREESTRVQLQKQRLKEQRHARQSSVGTTIPGYKTSAAFFASLRTNLRLHASPPPSPISTPNSMRGSAASLPPPSPLAVPIMEPEVPENTNDPLADVPELKSYLATDETDRLDGLNLVADSVAQQRNAANRALIFHPLNMAVWVGVVALVWRYLLGRGYDWIACGLVTVALAMVSMLGMRYLTESYLGVAEKINWDWAGDVDVIITKFGKEVIGACIIEWVSGDSKRRSKKAWRGYIKGWTVILRYRHKGVGKALLEDAVTEAKKKGAESLEFADDHANSTRILPRMYNGAMDRNERKSIEMLADLWETSPVRSKRSKS</sequence>
<feature type="compositionally biased region" description="Low complexity" evidence="1">
    <location>
        <begin position="119"/>
        <end position="130"/>
    </location>
</feature>
<evidence type="ECO:0000256" key="2">
    <source>
        <dbReference type="SAM" id="Phobius"/>
    </source>
</evidence>
<dbReference type="SUPFAM" id="SSF55729">
    <property type="entry name" value="Acyl-CoA N-acyltransferases (Nat)"/>
    <property type="match status" value="1"/>
</dbReference>
<proteinExistence type="predicted"/>
<gene>
    <name evidence="4" type="ORF">PRZ48_014589</name>
</gene>
<comment type="caution">
    <text evidence="4">The sequence shown here is derived from an EMBL/GenBank/DDBJ whole genome shotgun (WGS) entry which is preliminary data.</text>
</comment>
<evidence type="ECO:0000259" key="3">
    <source>
        <dbReference type="PROSITE" id="PS51186"/>
    </source>
</evidence>
<dbReference type="PROSITE" id="PS51186">
    <property type="entry name" value="GNAT"/>
    <property type="match status" value="1"/>
</dbReference>
<feature type="region of interest" description="Disordered" evidence="1">
    <location>
        <begin position="111"/>
        <end position="138"/>
    </location>
</feature>
<protein>
    <recommendedName>
        <fullName evidence="3">N-acetyltransferase domain-containing protein</fullName>
    </recommendedName>
</protein>
<feature type="domain" description="N-acetyltransferase" evidence="3">
    <location>
        <begin position="226"/>
        <end position="373"/>
    </location>
</feature>
<evidence type="ECO:0000313" key="5">
    <source>
        <dbReference type="Proteomes" id="UP001305779"/>
    </source>
</evidence>